<keyword evidence="3 6" id="KW-0949">S-adenosyl-L-methionine</keyword>
<dbReference type="CDD" id="cd02440">
    <property type="entry name" value="AdoMet_MTases"/>
    <property type="match status" value="1"/>
</dbReference>
<reference evidence="8 9" key="1">
    <citation type="submission" date="2024-05" db="EMBL/GenBank/DDBJ databases">
        <authorList>
            <person name="Wallberg A."/>
        </authorList>
    </citation>
    <scope>NUCLEOTIDE SEQUENCE [LARGE SCALE GENOMIC DNA]</scope>
</reference>
<comment type="similarity">
    <text evidence="6">Belongs to the class I-like SAM-binding methyltransferase superfamily. RNA M5U methyltransferase family.</text>
</comment>
<dbReference type="PANTHER" id="PTHR45904:SF2">
    <property type="entry name" value="TRNA (URACIL-5-)-METHYLTRANSFERASE HOMOLOG A"/>
    <property type="match status" value="1"/>
</dbReference>
<evidence type="ECO:0000256" key="7">
    <source>
        <dbReference type="SAM" id="MobiDB-lite"/>
    </source>
</evidence>
<dbReference type="GO" id="GO:0032259">
    <property type="term" value="P:methylation"/>
    <property type="evidence" value="ECO:0007669"/>
    <property type="project" value="UniProtKB-KW"/>
</dbReference>
<comment type="catalytic activity">
    <reaction evidence="5">
        <text>uridine(54) in tRNA + S-adenosyl-L-methionine = 5-methyluridine(54) in tRNA + S-adenosyl-L-homocysteine + H(+)</text>
        <dbReference type="Rhea" id="RHEA:42712"/>
        <dbReference type="Rhea" id="RHEA-COMP:10167"/>
        <dbReference type="Rhea" id="RHEA-COMP:10193"/>
        <dbReference type="ChEBI" id="CHEBI:15378"/>
        <dbReference type="ChEBI" id="CHEBI:57856"/>
        <dbReference type="ChEBI" id="CHEBI:59789"/>
        <dbReference type="ChEBI" id="CHEBI:65315"/>
        <dbReference type="ChEBI" id="CHEBI:74447"/>
        <dbReference type="EC" id="2.1.1.35"/>
    </reaction>
    <physiologicalReaction direction="left-to-right" evidence="5">
        <dbReference type="Rhea" id="RHEA:42713"/>
    </physiologicalReaction>
</comment>
<evidence type="ECO:0000256" key="3">
    <source>
        <dbReference type="ARBA" id="ARBA00022691"/>
    </source>
</evidence>
<sequence length="660" mass="74659">MAAGFIKSAKDCKTQNLATCKGLSQRLHIAYPRGGGGRVPKSGHYPHEYPQGGYPHPQKIDELYDTVTLSKLYPNPKLKKLLNVDLQLSSHKIKPAGGGRAYVNFKNEEARDKALTVLHKYKWGKCVMSAEIATPVQDPLLRKQEQREKKSLNSVEMKLPIAERIEKSVTPYASLSYEEQLRKKEKIAQDILRKYSKELLYANPELHEFIKFHQKRRNGLICEFDPIVPAPVTENYRNKCEFTIGMNPETESACVGFRLASYKQGCMAVAPVGHLRHLPLAMKDLVQAFEKYVQQSSYSPFSPLTHEGVWRQLTVRTTRNNDLLVVVVIHPQSMLQEELIELKNGVRYLFTDGGAKDLKVSSLYFQQYAQRERGVDPEYELLYGEEYITETILGRKFRVSPDAFVQVNTAAGEVLYETVGKLADLDKNSNMLDICCGTGTIGICLADHCHHVYGIEMVKKAVEDAKVNAEENGLTNITVFEGKAEDIMLTVLNQCGEDKNSVGIVDPPRAGLHKNVVTALRKYEKMKRIVYVSCDPNNARGNFVSLGRPESRTYNGECFIPVKAVPVDLFPHTQHFELIILFERWDSNKWRRIMDGNPLPEDEEYFKRIPQLPQVGHNNAADIETIEIPAADQTNDDTTSEVNCEEEVGPITKKPRSDKD</sequence>
<feature type="binding site" evidence="6">
    <location>
        <position position="456"/>
    </location>
    <ligand>
        <name>S-adenosyl-L-methionine</name>
        <dbReference type="ChEBI" id="CHEBI:59789"/>
    </ligand>
</feature>
<dbReference type="Pfam" id="PF05958">
    <property type="entry name" value="tRNA_U5-meth_tr"/>
    <property type="match status" value="1"/>
</dbReference>
<feature type="binding site" evidence="6">
    <location>
        <position position="406"/>
    </location>
    <ligand>
        <name>S-adenosyl-L-methionine</name>
        <dbReference type="ChEBI" id="CHEBI:59789"/>
    </ligand>
</feature>
<proteinExistence type="inferred from homology"/>
<dbReference type="InterPro" id="IPR045850">
    <property type="entry name" value="TRM2_met"/>
</dbReference>
<dbReference type="InterPro" id="IPR029063">
    <property type="entry name" value="SAM-dependent_MTases_sf"/>
</dbReference>
<feature type="region of interest" description="Disordered" evidence="7">
    <location>
        <begin position="628"/>
        <end position="660"/>
    </location>
</feature>
<dbReference type="GO" id="GO:0006396">
    <property type="term" value="P:RNA processing"/>
    <property type="evidence" value="ECO:0007669"/>
    <property type="project" value="InterPro"/>
</dbReference>
<protein>
    <recommendedName>
        <fullName evidence="4">tRNA (uracil(54)-C(5))-methyltransferase</fullName>
        <ecNumber evidence="4">2.1.1.35</ecNumber>
    </recommendedName>
</protein>
<gene>
    <name evidence="8" type="ORF">MNOR_LOCUS9163</name>
</gene>
<dbReference type="Gene3D" id="2.40.50.1070">
    <property type="match status" value="1"/>
</dbReference>
<feature type="compositionally biased region" description="Acidic residues" evidence="7">
    <location>
        <begin position="634"/>
        <end position="648"/>
    </location>
</feature>
<evidence type="ECO:0000256" key="5">
    <source>
        <dbReference type="ARBA" id="ARBA00047278"/>
    </source>
</evidence>
<organism evidence="8 9">
    <name type="scientific">Meganyctiphanes norvegica</name>
    <name type="common">Northern krill</name>
    <name type="synonym">Thysanopoda norvegica</name>
    <dbReference type="NCBI Taxonomy" id="48144"/>
    <lineage>
        <taxon>Eukaryota</taxon>
        <taxon>Metazoa</taxon>
        <taxon>Ecdysozoa</taxon>
        <taxon>Arthropoda</taxon>
        <taxon>Crustacea</taxon>
        <taxon>Multicrustacea</taxon>
        <taxon>Malacostraca</taxon>
        <taxon>Eumalacostraca</taxon>
        <taxon>Eucarida</taxon>
        <taxon>Euphausiacea</taxon>
        <taxon>Euphausiidae</taxon>
        <taxon>Meganyctiphanes</taxon>
    </lineage>
</organism>
<feature type="binding site" evidence="6">
    <location>
        <position position="506"/>
    </location>
    <ligand>
        <name>S-adenosyl-L-methionine</name>
        <dbReference type="ChEBI" id="CHEBI:59789"/>
    </ligand>
</feature>
<evidence type="ECO:0000313" key="8">
    <source>
        <dbReference type="EMBL" id="CAL4073565.1"/>
    </source>
</evidence>
<feature type="active site" description="Nucleophile" evidence="6">
    <location>
        <position position="534"/>
    </location>
</feature>
<keyword evidence="2 6" id="KW-0808">Transferase</keyword>
<evidence type="ECO:0000256" key="4">
    <source>
        <dbReference type="ARBA" id="ARBA00033763"/>
    </source>
</evidence>
<comment type="caution">
    <text evidence="6">Lacks conserved residue(s) required for the propagation of feature annotation.</text>
</comment>
<dbReference type="GO" id="GO:0030697">
    <property type="term" value="F:tRNA (uracil(54)-C5)-methyltransferase activity, S-adenosyl methionine-dependent"/>
    <property type="evidence" value="ECO:0007669"/>
    <property type="project" value="UniProtKB-EC"/>
</dbReference>
<dbReference type="EMBL" id="CAXKWB010004368">
    <property type="protein sequence ID" value="CAL4073565.1"/>
    <property type="molecule type" value="Genomic_DNA"/>
</dbReference>
<dbReference type="AlphaFoldDB" id="A0AAV2QB57"/>
<comment type="caution">
    <text evidence="8">The sequence shown here is derived from an EMBL/GenBank/DDBJ whole genome shotgun (WGS) entry which is preliminary data.</text>
</comment>
<evidence type="ECO:0000313" key="9">
    <source>
        <dbReference type="Proteomes" id="UP001497623"/>
    </source>
</evidence>
<dbReference type="SUPFAM" id="SSF53335">
    <property type="entry name" value="S-adenosyl-L-methionine-dependent methyltransferases"/>
    <property type="match status" value="1"/>
</dbReference>
<dbReference type="Proteomes" id="UP001497623">
    <property type="component" value="Unassembled WGS sequence"/>
</dbReference>
<keyword evidence="1 6" id="KW-0489">Methyltransferase</keyword>
<evidence type="ECO:0000256" key="6">
    <source>
        <dbReference type="PROSITE-ProRule" id="PRU01024"/>
    </source>
</evidence>
<accession>A0AAV2QB57</accession>
<dbReference type="Gene3D" id="3.40.50.150">
    <property type="entry name" value="Vaccinia Virus protein VP39"/>
    <property type="match status" value="1"/>
</dbReference>
<dbReference type="InterPro" id="IPR030391">
    <property type="entry name" value="MeTrfase_TrmA_CS"/>
</dbReference>
<dbReference type="GO" id="GO:0003723">
    <property type="term" value="F:RNA binding"/>
    <property type="evidence" value="ECO:0007669"/>
    <property type="project" value="TreeGrafter"/>
</dbReference>
<dbReference type="PANTHER" id="PTHR45904">
    <property type="entry name" value="TRNA (URACIL-5-)-METHYLTRANSFERASE"/>
    <property type="match status" value="1"/>
</dbReference>
<dbReference type="InterPro" id="IPR010280">
    <property type="entry name" value="U5_MeTrfase_fam"/>
</dbReference>
<dbReference type="EC" id="2.1.1.35" evidence="4"/>
<evidence type="ECO:0000256" key="2">
    <source>
        <dbReference type="ARBA" id="ARBA00022679"/>
    </source>
</evidence>
<name>A0AAV2QB57_MEGNR</name>
<evidence type="ECO:0000256" key="1">
    <source>
        <dbReference type="ARBA" id="ARBA00022603"/>
    </source>
</evidence>
<dbReference type="PROSITE" id="PS51687">
    <property type="entry name" value="SAM_MT_RNA_M5U"/>
    <property type="match status" value="1"/>
</dbReference>
<feature type="non-terminal residue" evidence="8">
    <location>
        <position position="660"/>
    </location>
</feature>
<dbReference type="PROSITE" id="PS01231">
    <property type="entry name" value="TRMA_2"/>
    <property type="match status" value="1"/>
</dbReference>
<keyword evidence="9" id="KW-1185">Reference proteome</keyword>